<reference evidence="3" key="1">
    <citation type="journal article" date="2015" name="Nature">
        <title>Complex archaea that bridge the gap between prokaryotes and eukaryotes.</title>
        <authorList>
            <person name="Spang A."/>
            <person name="Saw J.H."/>
            <person name="Jorgensen S.L."/>
            <person name="Zaremba-Niedzwiedzka K."/>
            <person name="Martijn J."/>
            <person name="Lind A.E."/>
            <person name="van Eijk R."/>
            <person name="Schleper C."/>
            <person name="Guy L."/>
            <person name="Ettema T.J."/>
        </authorList>
    </citation>
    <scope>NUCLEOTIDE SEQUENCE</scope>
</reference>
<keyword evidence="1" id="KW-0472">Membrane</keyword>
<evidence type="ECO:0000313" key="3">
    <source>
        <dbReference type="EMBL" id="KKN84572.1"/>
    </source>
</evidence>
<name>A0A0F9UB16_9ZZZZ</name>
<proteinExistence type="predicted"/>
<dbReference type="AlphaFoldDB" id="A0A0F9UB16"/>
<dbReference type="EMBL" id="LAZR01000170">
    <property type="protein sequence ID" value="KKN84572.1"/>
    <property type="molecule type" value="Genomic_DNA"/>
</dbReference>
<feature type="transmembrane region" description="Helical" evidence="1">
    <location>
        <begin position="66"/>
        <end position="85"/>
    </location>
</feature>
<dbReference type="Pfam" id="PF20061">
    <property type="entry name" value="DUF6460"/>
    <property type="match status" value="1"/>
</dbReference>
<keyword evidence="1" id="KW-1133">Transmembrane helix</keyword>
<organism evidence="3">
    <name type="scientific">marine sediment metagenome</name>
    <dbReference type="NCBI Taxonomy" id="412755"/>
    <lineage>
        <taxon>unclassified sequences</taxon>
        <taxon>metagenomes</taxon>
        <taxon>ecological metagenomes</taxon>
    </lineage>
</organism>
<keyword evidence="1" id="KW-0812">Transmembrane</keyword>
<evidence type="ECO:0000256" key="1">
    <source>
        <dbReference type="SAM" id="Phobius"/>
    </source>
</evidence>
<comment type="caution">
    <text evidence="3">The sequence shown here is derived from an EMBL/GenBank/DDBJ whole genome shotgun (WGS) entry which is preliminary data.</text>
</comment>
<feature type="domain" description="DUF6460" evidence="2">
    <location>
        <begin position="52"/>
        <end position="86"/>
    </location>
</feature>
<dbReference type="InterPro" id="IPR045594">
    <property type="entry name" value="DUF6460"/>
</dbReference>
<sequence length="89" mass="9940">MSERVNSFLGGSPLGVIVKLVLLSIVVGVILSWLQWSPANIIDWVVDLFQWLWVSVFGSLERAVDYFILGAAIVVPIFILSRLLTIGRR</sequence>
<feature type="transmembrane region" description="Helical" evidence="1">
    <location>
        <begin position="12"/>
        <end position="34"/>
    </location>
</feature>
<protein>
    <recommendedName>
        <fullName evidence="2">DUF6460 domain-containing protein</fullName>
    </recommendedName>
</protein>
<accession>A0A0F9UB16</accession>
<gene>
    <name evidence="3" type="ORF">LCGC14_0288380</name>
</gene>
<evidence type="ECO:0000259" key="2">
    <source>
        <dbReference type="Pfam" id="PF20061"/>
    </source>
</evidence>